<dbReference type="SMART" id="SM00086">
    <property type="entry name" value="PAC"/>
    <property type="match status" value="3"/>
</dbReference>
<keyword evidence="12" id="KW-1185">Reference proteome</keyword>
<dbReference type="SMART" id="SM00448">
    <property type="entry name" value="REC"/>
    <property type="match status" value="1"/>
</dbReference>
<evidence type="ECO:0000313" key="12">
    <source>
        <dbReference type="Proteomes" id="UP000597617"/>
    </source>
</evidence>
<dbReference type="Gene3D" id="1.10.287.130">
    <property type="match status" value="1"/>
</dbReference>
<dbReference type="InterPro" id="IPR003661">
    <property type="entry name" value="HisK_dim/P_dom"/>
</dbReference>
<protein>
    <recommendedName>
        <fullName evidence="2">histidine kinase</fullName>
        <ecNumber evidence="2">2.7.13.3</ecNumber>
    </recommendedName>
</protein>
<feature type="coiled-coil region" evidence="6">
    <location>
        <begin position="3"/>
        <end position="30"/>
    </location>
</feature>
<evidence type="ECO:0000256" key="6">
    <source>
        <dbReference type="SAM" id="Coils"/>
    </source>
</evidence>
<feature type="domain" description="PAS" evidence="9">
    <location>
        <begin position="43"/>
        <end position="88"/>
    </location>
</feature>
<dbReference type="PANTHER" id="PTHR45339">
    <property type="entry name" value="HYBRID SIGNAL TRANSDUCTION HISTIDINE KINASE J"/>
    <property type="match status" value="1"/>
</dbReference>
<keyword evidence="4" id="KW-0902">Two-component regulatory system</keyword>
<dbReference type="Pfam" id="PF00512">
    <property type="entry name" value="HisKA"/>
    <property type="match status" value="1"/>
</dbReference>
<comment type="caution">
    <text evidence="11">The sequence shown here is derived from an EMBL/GenBank/DDBJ whole genome shotgun (WGS) entry which is preliminary data.</text>
</comment>
<evidence type="ECO:0000256" key="2">
    <source>
        <dbReference type="ARBA" id="ARBA00012438"/>
    </source>
</evidence>
<organism evidence="11 12">
    <name type="scientific">Hymenobacter jeongseonensis</name>
    <dbReference type="NCBI Taxonomy" id="2791027"/>
    <lineage>
        <taxon>Bacteria</taxon>
        <taxon>Pseudomonadati</taxon>
        <taxon>Bacteroidota</taxon>
        <taxon>Cytophagia</taxon>
        <taxon>Cytophagales</taxon>
        <taxon>Hymenobacteraceae</taxon>
        <taxon>Hymenobacter</taxon>
    </lineage>
</organism>
<dbReference type="PROSITE" id="PS50112">
    <property type="entry name" value="PAS"/>
    <property type="match status" value="3"/>
</dbReference>
<sequence>MTTAELQHALEQQEAENAALRAALANAASAPGRALTSGPSLPNYEQLVLLMQELYPAVLLTNASGRVTWVNDGFSTLCGFELHEVLGRLPESFLRPHLDDPQTLEYIRAGLRDKVPFQYEVRNPQGGNHACWIRVKVQPIRNEAGEMVLAGLLEDISEWKKSQLTLAESEHRFRALAENVPVVLYEWRHNFDGTFGLNYMSPKLFELFGIPLTGIGNVLEFSHCDDLPALWKSIKESIRTQAPWFYEGRVTVPGQPLRWLRGSSVLTGCDEKGLTYSGILQDITPLKQALRENDLRWRLAVEGFGDGIWEQNLRSPQHVTYSADYKAMLGYQEDEFPDGYESFAAHLHPEDTALTQQAIRTYLEGNSTLLAVEFRMRCKDGSYKWILSRGLVTERAPDGQALIFSGTHTDISELKKAQVALDASSRRLSTVIANFQEGLVLEDENRRIVLSNEAFCKLLAVPTTPAQLVGKDGGWLTEGSKSYVNKPAQYVARIQDLLNRKQPVVGDVLTLLDGRTIKRDFAPIFDQSGYIGHLWKYEDITTRTKANEDLKRREEKYRGIIENMSLGLVEADLEDHLLYANQSFCSMTGFCTDELMGSRLSPMLLTGEDLALVESKQAIRQQGIADSYEIAVTTKTGELKWLLVSGAPLYDDNQQLIGSIGIYLDVTPQKVLEASLREAKGLAEISTRAKQDFLANMSHEIRTPMNAILGMSQLLAKTALDGPQVSYLNAITASAENLLVIINDILDLSKIEAGRMVVETIGFSPGRICAQVEKTLLYKAEEKGLTILTRIDPLVPEVLLGDPYRITQILLNLAGNSVKFTDKGTIVIVCQLLPSESGEAAVEFMVQDTGIGIDAEYLAQVFDDFSQEDSSVTRKFGGTGLGLGISQKLVELLGGTLHIESQKNRGTTSRFTLQFPIGTEQDLPQKDLSDVSSMQHALRGKRVLLVEDNVFNRMLATIFLTNAGMDVTEAANGEVAVAVAAHQSFDLVLMDVQMPVMNGYLATALLRERFGSTVPIIALTANAIQGERSKCIAAGMNDYLTKPFQEATLVKMVYDWVAGPLSTLQAQLLQATRDK</sequence>
<dbReference type="EC" id="2.7.13.3" evidence="2"/>
<dbReference type="Gene3D" id="3.30.450.20">
    <property type="entry name" value="PAS domain"/>
    <property type="match status" value="5"/>
</dbReference>
<dbReference type="InterPro" id="IPR013655">
    <property type="entry name" value="PAS_fold_3"/>
</dbReference>
<dbReference type="Pfam" id="PF00072">
    <property type="entry name" value="Response_reg"/>
    <property type="match status" value="1"/>
</dbReference>
<dbReference type="InterPro" id="IPR005467">
    <property type="entry name" value="His_kinase_dom"/>
</dbReference>
<dbReference type="InterPro" id="IPR001610">
    <property type="entry name" value="PAC"/>
</dbReference>
<name>A0ABS0IEK4_9BACT</name>
<dbReference type="RefSeq" id="WP_196281166.1">
    <property type="nucleotide sequence ID" value="NZ_JADQDQ010000002.1"/>
</dbReference>
<dbReference type="Pfam" id="PF13426">
    <property type="entry name" value="PAS_9"/>
    <property type="match status" value="3"/>
</dbReference>
<proteinExistence type="predicted"/>
<dbReference type="InterPro" id="IPR000700">
    <property type="entry name" value="PAS-assoc_C"/>
</dbReference>
<dbReference type="SMART" id="SM00091">
    <property type="entry name" value="PAS"/>
    <property type="match status" value="5"/>
</dbReference>
<dbReference type="EMBL" id="JADQDQ010000002">
    <property type="protein sequence ID" value="MBF9236784.1"/>
    <property type="molecule type" value="Genomic_DNA"/>
</dbReference>
<feature type="domain" description="PAC" evidence="10">
    <location>
        <begin position="626"/>
        <end position="678"/>
    </location>
</feature>
<dbReference type="Gene3D" id="3.40.50.2300">
    <property type="match status" value="1"/>
</dbReference>
<evidence type="ECO:0000259" key="9">
    <source>
        <dbReference type="PROSITE" id="PS50112"/>
    </source>
</evidence>
<dbReference type="InterPro" id="IPR003594">
    <property type="entry name" value="HATPase_dom"/>
</dbReference>
<dbReference type="SUPFAM" id="SSF55874">
    <property type="entry name" value="ATPase domain of HSP90 chaperone/DNA topoisomerase II/histidine kinase"/>
    <property type="match status" value="1"/>
</dbReference>
<dbReference type="PROSITE" id="PS50109">
    <property type="entry name" value="HIS_KIN"/>
    <property type="match status" value="1"/>
</dbReference>
<feature type="domain" description="PAS" evidence="9">
    <location>
        <begin position="553"/>
        <end position="627"/>
    </location>
</feature>
<evidence type="ECO:0000259" key="7">
    <source>
        <dbReference type="PROSITE" id="PS50109"/>
    </source>
</evidence>
<gene>
    <name evidence="11" type="ORF">I2I05_05195</name>
</gene>
<feature type="modified residue" description="4-aspartylphosphate" evidence="5">
    <location>
        <position position="991"/>
    </location>
</feature>
<dbReference type="SUPFAM" id="SSF52172">
    <property type="entry name" value="CheY-like"/>
    <property type="match status" value="1"/>
</dbReference>
<evidence type="ECO:0000259" key="10">
    <source>
        <dbReference type="PROSITE" id="PS50113"/>
    </source>
</evidence>
<dbReference type="SMART" id="SM00387">
    <property type="entry name" value="HATPase_c"/>
    <property type="match status" value="1"/>
</dbReference>
<dbReference type="PROSITE" id="PS50113">
    <property type="entry name" value="PAC"/>
    <property type="match status" value="3"/>
</dbReference>
<dbReference type="Pfam" id="PF08447">
    <property type="entry name" value="PAS_3"/>
    <property type="match status" value="1"/>
</dbReference>
<dbReference type="InterPro" id="IPR036097">
    <property type="entry name" value="HisK_dim/P_sf"/>
</dbReference>
<feature type="domain" description="PAC" evidence="10">
    <location>
        <begin position="117"/>
        <end position="168"/>
    </location>
</feature>
<dbReference type="InterPro" id="IPR001789">
    <property type="entry name" value="Sig_transdc_resp-reg_receiver"/>
</dbReference>
<comment type="catalytic activity">
    <reaction evidence="1">
        <text>ATP + protein L-histidine = ADP + protein N-phospho-L-histidine.</text>
        <dbReference type="EC" id="2.7.13.3"/>
    </reaction>
</comment>
<dbReference type="CDD" id="cd00082">
    <property type="entry name" value="HisKA"/>
    <property type="match status" value="1"/>
</dbReference>
<dbReference type="InterPro" id="IPR035965">
    <property type="entry name" value="PAS-like_dom_sf"/>
</dbReference>
<keyword evidence="3 5" id="KW-0597">Phosphoprotein</keyword>
<dbReference type="NCBIfam" id="TIGR00229">
    <property type="entry name" value="sensory_box"/>
    <property type="match status" value="3"/>
</dbReference>
<dbReference type="SUPFAM" id="SSF47384">
    <property type="entry name" value="Homodimeric domain of signal transducing histidine kinase"/>
    <property type="match status" value="1"/>
</dbReference>
<reference evidence="11 12" key="1">
    <citation type="submission" date="2020-11" db="EMBL/GenBank/DDBJ databases">
        <authorList>
            <person name="Kim M.K."/>
        </authorList>
    </citation>
    <scope>NUCLEOTIDE SEQUENCE [LARGE SCALE GENOMIC DNA]</scope>
    <source>
        <strain evidence="11 12">BT683</strain>
    </source>
</reference>
<dbReference type="InterPro" id="IPR004358">
    <property type="entry name" value="Sig_transdc_His_kin-like_C"/>
</dbReference>
<dbReference type="PRINTS" id="PR00344">
    <property type="entry name" value="BCTRLSENSOR"/>
</dbReference>
<dbReference type="InterPro" id="IPR036890">
    <property type="entry name" value="HATPase_C_sf"/>
</dbReference>
<keyword evidence="6" id="KW-0175">Coiled coil</keyword>
<accession>A0ABS0IEK4</accession>
<dbReference type="PANTHER" id="PTHR45339:SF1">
    <property type="entry name" value="HYBRID SIGNAL TRANSDUCTION HISTIDINE KINASE J"/>
    <property type="match status" value="1"/>
</dbReference>
<feature type="domain" description="PAC" evidence="10">
    <location>
        <begin position="370"/>
        <end position="423"/>
    </location>
</feature>
<evidence type="ECO:0000256" key="1">
    <source>
        <dbReference type="ARBA" id="ARBA00000085"/>
    </source>
</evidence>
<dbReference type="Proteomes" id="UP000597617">
    <property type="component" value="Unassembled WGS sequence"/>
</dbReference>
<dbReference type="InterPro" id="IPR000014">
    <property type="entry name" value="PAS"/>
</dbReference>
<feature type="domain" description="PAS" evidence="9">
    <location>
        <begin position="293"/>
        <end position="366"/>
    </location>
</feature>
<evidence type="ECO:0000259" key="8">
    <source>
        <dbReference type="PROSITE" id="PS50110"/>
    </source>
</evidence>
<dbReference type="SMART" id="SM00388">
    <property type="entry name" value="HisKA"/>
    <property type="match status" value="1"/>
</dbReference>
<evidence type="ECO:0000256" key="5">
    <source>
        <dbReference type="PROSITE-ProRule" id="PRU00169"/>
    </source>
</evidence>
<feature type="domain" description="Histidine kinase" evidence="7">
    <location>
        <begin position="696"/>
        <end position="919"/>
    </location>
</feature>
<dbReference type="CDD" id="cd16922">
    <property type="entry name" value="HATPase_EvgS-ArcB-TorS-like"/>
    <property type="match status" value="1"/>
</dbReference>
<dbReference type="Pfam" id="PF02518">
    <property type="entry name" value="HATPase_c"/>
    <property type="match status" value="1"/>
</dbReference>
<evidence type="ECO:0000313" key="11">
    <source>
        <dbReference type="EMBL" id="MBF9236784.1"/>
    </source>
</evidence>
<dbReference type="CDD" id="cd17546">
    <property type="entry name" value="REC_hyHK_CKI1_RcsC-like"/>
    <property type="match status" value="1"/>
</dbReference>
<dbReference type="CDD" id="cd00130">
    <property type="entry name" value="PAS"/>
    <property type="match status" value="4"/>
</dbReference>
<evidence type="ECO:0000256" key="4">
    <source>
        <dbReference type="ARBA" id="ARBA00023012"/>
    </source>
</evidence>
<dbReference type="SUPFAM" id="SSF55785">
    <property type="entry name" value="PYP-like sensor domain (PAS domain)"/>
    <property type="match status" value="5"/>
</dbReference>
<evidence type="ECO:0000256" key="3">
    <source>
        <dbReference type="ARBA" id="ARBA00022553"/>
    </source>
</evidence>
<dbReference type="PROSITE" id="PS50110">
    <property type="entry name" value="RESPONSE_REGULATORY"/>
    <property type="match status" value="1"/>
</dbReference>
<dbReference type="InterPro" id="IPR011006">
    <property type="entry name" value="CheY-like_superfamily"/>
</dbReference>
<dbReference type="Gene3D" id="3.30.565.10">
    <property type="entry name" value="Histidine kinase-like ATPase, C-terminal domain"/>
    <property type="match status" value="1"/>
</dbReference>
<feature type="domain" description="Response regulatory" evidence="8">
    <location>
        <begin position="942"/>
        <end position="1057"/>
    </location>
</feature>